<accession>A0ABT7FID3</accession>
<gene>
    <name evidence="3" type="ORF">QO034_17500</name>
</gene>
<keyword evidence="4" id="KW-1185">Reference proteome</keyword>
<evidence type="ECO:0000313" key="3">
    <source>
        <dbReference type="EMBL" id="MDK3074887.1"/>
    </source>
</evidence>
<dbReference type="CDD" id="cd00158">
    <property type="entry name" value="RHOD"/>
    <property type="match status" value="1"/>
</dbReference>
<feature type="domain" description="Rhodanese" evidence="2">
    <location>
        <begin position="57"/>
        <end position="157"/>
    </location>
</feature>
<sequence>MMDKELAPARTRHDRRRTLIGLLFLATAGGLSVYSVFLRPTYSGASLDVAEAHRQARDGSVLLIDIRRPDEWERTGIPDGAHAIDMRRPDFSGALLAAAGHDRARAIALICARGVRSAKLGERLTAAGFENVLNVPEGMLGSSAGPGWLALGLPVQHHAGHSE</sequence>
<dbReference type="Gene3D" id="3.40.250.10">
    <property type="entry name" value="Rhodanese-like domain"/>
    <property type="match status" value="1"/>
</dbReference>
<keyword evidence="1" id="KW-0812">Transmembrane</keyword>
<dbReference type="Proteomes" id="UP001227126">
    <property type="component" value="Unassembled WGS sequence"/>
</dbReference>
<dbReference type="InterPro" id="IPR001763">
    <property type="entry name" value="Rhodanese-like_dom"/>
</dbReference>
<keyword evidence="1" id="KW-1133">Transmembrane helix</keyword>
<dbReference type="SMART" id="SM00450">
    <property type="entry name" value="RHOD"/>
    <property type="match status" value="1"/>
</dbReference>
<keyword evidence="1" id="KW-0472">Membrane</keyword>
<dbReference type="InterPro" id="IPR036873">
    <property type="entry name" value="Rhodanese-like_dom_sf"/>
</dbReference>
<proteinExistence type="predicted"/>
<evidence type="ECO:0000313" key="4">
    <source>
        <dbReference type="Proteomes" id="UP001227126"/>
    </source>
</evidence>
<dbReference type="SUPFAM" id="SSF52821">
    <property type="entry name" value="Rhodanese/Cell cycle control phosphatase"/>
    <property type="match status" value="1"/>
</dbReference>
<evidence type="ECO:0000259" key="2">
    <source>
        <dbReference type="PROSITE" id="PS50206"/>
    </source>
</evidence>
<evidence type="ECO:0000256" key="1">
    <source>
        <dbReference type="SAM" id="Phobius"/>
    </source>
</evidence>
<dbReference type="EMBL" id="JASNJE010000026">
    <property type="protein sequence ID" value="MDK3074887.1"/>
    <property type="molecule type" value="Genomic_DNA"/>
</dbReference>
<feature type="transmembrane region" description="Helical" evidence="1">
    <location>
        <begin position="20"/>
        <end position="38"/>
    </location>
</feature>
<name>A0ABT7FID3_9RHOB</name>
<reference evidence="3 4" key="1">
    <citation type="submission" date="2023-05" db="EMBL/GenBank/DDBJ databases">
        <title>Sedimentitalea sp. nov. JM2-8.</title>
        <authorList>
            <person name="Huang J."/>
        </authorList>
    </citation>
    <scope>NUCLEOTIDE SEQUENCE [LARGE SCALE GENOMIC DNA]</scope>
    <source>
        <strain evidence="3 4">JM2-8</strain>
    </source>
</reference>
<organism evidence="3 4">
    <name type="scientific">Sedimentitalea xiamensis</name>
    <dbReference type="NCBI Taxonomy" id="3050037"/>
    <lineage>
        <taxon>Bacteria</taxon>
        <taxon>Pseudomonadati</taxon>
        <taxon>Pseudomonadota</taxon>
        <taxon>Alphaproteobacteria</taxon>
        <taxon>Rhodobacterales</taxon>
        <taxon>Paracoccaceae</taxon>
        <taxon>Sedimentitalea</taxon>
    </lineage>
</organism>
<dbReference type="Pfam" id="PF00581">
    <property type="entry name" value="Rhodanese"/>
    <property type="match status" value="1"/>
</dbReference>
<comment type="caution">
    <text evidence="3">The sequence shown here is derived from an EMBL/GenBank/DDBJ whole genome shotgun (WGS) entry which is preliminary data.</text>
</comment>
<dbReference type="PROSITE" id="PS50206">
    <property type="entry name" value="RHODANESE_3"/>
    <property type="match status" value="1"/>
</dbReference>
<protein>
    <submittedName>
        <fullName evidence="3">Rhodanese-like domain-containing protein</fullName>
    </submittedName>
</protein>